<dbReference type="eggNOG" id="arCOG00649">
    <property type="taxonomic scope" value="Archaea"/>
</dbReference>
<evidence type="ECO:0000259" key="4">
    <source>
        <dbReference type="Pfam" id="PF00590"/>
    </source>
</evidence>
<sequence>MENKGAVVLGKIYVVGAGPGDPELITLRGFFLLLSADAVIAGSLVPEELVDIMREKVVYRERLTKERHEEAVATAIRLAKEGKTVVVLKNGDPVLYGRGFEICEEANREGVPCEIVPGVTSLTAAAAKYKIPIGRGGRPILLKTGRSSGDPDVVIFMPENGAEGLVVEDLYGPGERIYQGKPRGRPAIVFQIKG</sequence>
<dbReference type="PANTHER" id="PTHR45790:SF3">
    <property type="entry name" value="S-ADENOSYL-L-METHIONINE-DEPENDENT UROPORPHYRINOGEN III METHYLTRANSFERASE, CHLOROPLASTIC"/>
    <property type="match status" value="1"/>
</dbReference>
<name>Q8ZST0_PYRAE</name>
<dbReference type="GO" id="GO:0032259">
    <property type="term" value="P:methylation"/>
    <property type="evidence" value="ECO:0007669"/>
    <property type="project" value="UniProtKB-KW"/>
</dbReference>
<feature type="domain" description="Tetrapyrrole methylase" evidence="4">
    <location>
        <begin position="11"/>
        <end position="143"/>
    </location>
</feature>
<dbReference type="AlphaFoldDB" id="Q8ZST0"/>
<dbReference type="SUPFAM" id="SSF53790">
    <property type="entry name" value="Tetrapyrrole methylase"/>
    <property type="match status" value="1"/>
</dbReference>
<dbReference type="InParanoid" id="Q8ZST0"/>
<dbReference type="PATRIC" id="fig|178306.9.peg.2713"/>
<dbReference type="PANTHER" id="PTHR45790">
    <property type="entry name" value="SIROHEME SYNTHASE-RELATED"/>
    <property type="match status" value="1"/>
</dbReference>
<organism evidence="5 6">
    <name type="scientific">Pyrobaculum aerophilum (strain ATCC 51768 / DSM 7523 / JCM 9630 / CIP 104966 / NBRC 100827 / IM2)</name>
    <dbReference type="NCBI Taxonomy" id="178306"/>
    <lineage>
        <taxon>Archaea</taxon>
        <taxon>Thermoproteota</taxon>
        <taxon>Thermoprotei</taxon>
        <taxon>Thermoproteales</taxon>
        <taxon>Thermoproteaceae</taxon>
        <taxon>Pyrobaculum</taxon>
    </lineage>
</organism>
<dbReference type="Proteomes" id="UP000002439">
    <property type="component" value="Chromosome"/>
</dbReference>
<dbReference type="KEGG" id="pai:PAE3601"/>
<dbReference type="STRING" id="178306.PAE3601"/>
<dbReference type="PROSITE" id="PS00839">
    <property type="entry name" value="SUMT_1"/>
    <property type="match status" value="1"/>
</dbReference>
<dbReference type="InterPro" id="IPR000878">
    <property type="entry name" value="4pyrrol_Mease"/>
</dbReference>
<reference evidence="5 6" key="1">
    <citation type="journal article" date="2002" name="Proc. Natl. Acad. Sci. U.S.A.">
        <title>Genome sequence of the hyperthermophilic crenarchaeon Pyrobaculum aerophilum.</title>
        <authorList>
            <person name="Fitz-Gibbon S.T."/>
            <person name="Ladner H."/>
            <person name="Kim U.J."/>
            <person name="Stetter K.O."/>
            <person name="Simon M.I."/>
            <person name="Miller J.H."/>
        </authorList>
    </citation>
    <scope>NUCLEOTIDE SEQUENCE [LARGE SCALE GENOMIC DNA]</scope>
    <source>
        <strain evidence="6">ATCC 51768 / DSM 7523 / JCM 9630 / CIP 104966 / NBRC 100827 / IM2</strain>
    </source>
</reference>
<dbReference type="PROSITE" id="PS00840">
    <property type="entry name" value="SUMT_2"/>
    <property type="match status" value="1"/>
</dbReference>
<protein>
    <recommendedName>
        <fullName evidence="1">uroporphyrinogen-III C-methyltransferase</fullName>
        <ecNumber evidence="1">2.1.1.107</ecNumber>
    </recommendedName>
</protein>
<keyword evidence="2" id="KW-0627">Porphyrin biosynthesis</keyword>
<keyword evidence="3" id="KW-0489">Methyltransferase</keyword>
<dbReference type="EMBL" id="AE009441">
    <property type="protein sequence ID" value="AAL65033.1"/>
    <property type="molecule type" value="Genomic_DNA"/>
</dbReference>
<dbReference type="Gene3D" id="3.40.1010.10">
    <property type="entry name" value="Cobalt-precorrin-4 Transmethylase, Domain 1"/>
    <property type="match status" value="1"/>
</dbReference>
<dbReference type="Pfam" id="PF00590">
    <property type="entry name" value="TP_methylase"/>
    <property type="match status" value="1"/>
</dbReference>
<evidence type="ECO:0000256" key="2">
    <source>
        <dbReference type="ARBA" id="ARBA00023244"/>
    </source>
</evidence>
<accession>Q8ZST0</accession>
<dbReference type="InterPro" id="IPR014777">
    <property type="entry name" value="4pyrrole_Mease_sub1"/>
</dbReference>
<dbReference type="EnsemblBacteria" id="AAL65033">
    <property type="protein sequence ID" value="AAL65033"/>
    <property type="gene ID" value="PAE3601"/>
</dbReference>
<gene>
    <name evidence="5" type="ordered locus">PAE3601</name>
</gene>
<dbReference type="GO" id="GO:0004851">
    <property type="term" value="F:uroporphyrin-III C-methyltransferase activity"/>
    <property type="evidence" value="ECO:0000318"/>
    <property type="project" value="GO_Central"/>
</dbReference>
<dbReference type="HOGENOM" id="CLU_011276_7_2_2"/>
<evidence type="ECO:0000256" key="3">
    <source>
        <dbReference type="RuleBase" id="RU003960"/>
    </source>
</evidence>
<evidence type="ECO:0000256" key="1">
    <source>
        <dbReference type="ARBA" id="ARBA00012162"/>
    </source>
</evidence>
<proteinExistence type="inferred from homology"/>
<evidence type="ECO:0000313" key="6">
    <source>
        <dbReference type="Proteomes" id="UP000002439"/>
    </source>
</evidence>
<dbReference type="InterPro" id="IPR003043">
    <property type="entry name" value="Uropor_MeTrfase_CS"/>
</dbReference>
<keyword evidence="3" id="KW-0808">Transferase</keyword>
<comment type="similarity">
    <text evidence="3">Belongs to the precorrin methyltransferase family.</text>
</comment>
<keyword evidence="6" id="KW-1185">Reference proteome</keyword>
<dbReference type="EC" id="2.1.1.107" evidence="1"/>
<dbReference type="InterPro" id="IPR050161">
    <property type="entry name" value="Siro_Cobalamin_biosynth"/>
</dbReference>
<dbReference type="GO" id="GO:0019354">
    <property type="term" value="P:siroheme biosynthetic process"/>
    <property type="evidence" value="ECO:0000318"/>
    <property type="project" value="GO_Central"/>
</dbReference>
<dbReference type="InterPro" id="IPR035996">
    <property type="entry name" value="4pyrrol_Methylase_sf"/>
</dbReference>
<evidence type="ECO:0000313" key="5">
    <source>
        <dbReference type="EMBL" id="AAL65033.1"/>
    </source>
</evidence>